<evidence type="ECO:0000313" key="2">
    <source>
        <dbReference type="EMBL" id="KAH3686980.1"/>
    </source>
</evidence>
<feature type="region of interest" description="Disordered" evidence="1">
    <location>
        <begin position="194"/>
        <end position="244"/>
    </location>
</feature>
<feature type="compositionally biased region" description="Basic and acidic residues" evidence="1">
    <location>
        <begin position="199"/>
        <end position="223"/>
    </location>
</feature>
<dbReference type="Proteomes" id="UP000774326">
    <property type="component" value="Unassembled WGS sequence"/>
</dbReference>
<organism evidence="2 3">
    <name type="scientific">Wickerhamomyces pijperi</name>
    <name type="common">Yeast</name>
    <name type="synonym">Pichia pijperi</name>
    <dbReference type="NCBI Taxonomy" id="599730"/>
    <lineage>
        <taxon>Eukaryota</taxon>
        <taxon>Fungi</taxon>
        <taxon>Dikarya</taxon>
        <taxon>Ascomycota</taxon>
        <taxon>Saccharomycotina</taxon>
        <taxon>Saccharomycetes</taxon>
        <taxon>Phaffomycetales</taxon>
        <taxon>Wickerhamomycetaceae</taxon>
        <taxon>Wickerhamomyces</taxon>
    </lineage>
</organism>
<name>A0A9P8QCH9_WICPI</name>
<gene>
    <name evidence="2" type="ORF">WICPIJ_002039</name>
</gene>
<sequence>MGSSTKPRSTTYKPTNASHTKKKPYISKYLYHKYYRLLFHGYKGNIEIAHPFSKFFQDQPTVKVLCSDGTVMTLSDIMKDCNPIYQHEKNSSKVVFIEKLIRLQSESVKSTRIYFCDACHSYGMAFEGNKSFDSLKKKHDFDKGYNGTYCEGFKFAYSAGYIFQHPGRNKKANYLISEADISYKDPTSANTINGSLLEVAKENGGKRRRSEDPEPQVKSETKKQSMQTLPTPPSSQPKQPRHTSHVPIEIRSLQQSAEHILRGVTSDLPRLRPKGAERLQRKGENVSVDNRTRRDGQSKSLQNPSRTTREATATPTPQNTHSLFKILPSATIIAYELFQFDQSLSILNPLVLHLHDLVKEEVFGVRVGSVPELLRFFNVSNVGSLIRSREDGSLEKILRAYLEESNNNIRGPNTGEFVLKRVEESEYFFVNDEDEGVVDETWQLVGYVIPGLEF</sequence>
<protein>
    <submittedName>
        <fullName evidence="2">Uncharacterized protein</fullName>
    </submittedName>
</protein>
<feature type="compositionally biased region" description="Basic and acidic residues" evidence="1">
    <location>
        <begin position="274"/>
        <end position="297"/>
    </location>
</feature>
<feature type="region of interest" description="Disordered" evidence="1">
    <location>
        <begin position="263"/>
        <end position="321"/>
    </location>
</feature>
<comment type="caution">
    <text evidence="2">The sequence shown here is derived from an EMBL/GenBank/DDBJ whole genome shotgun (WGS) entry which is preliminary data.</text>
</comment>
<keyword evidence="3" id="KW-1185">Reference proteome</keyword>
<reference evidence="2" key="1">
    <citation type="journal article" date="2021" name="Open Biol.">
        <title>Shared evolutionary footprints suggest mitochondrial oxidative damage underlies multiple complex I losses in fungi.</title>
        <authorList>
            <person name="Schikora-Tamarit M.A."/>
            <person name="Marcet-Houben M."/>
            <person name="Nosek J."/>
            <person name="Gabaldon T."/>
        </authorList>
    </citation>
    <scope>NUCLEOTIDE SEQUENCE</scope>
    <source>
        <strain evidence="2">CBS2887</strain>
    </source>
</reference>
<evidence type="ECO:0000256" key="1">
    <source>
        <dbReference type="SAM" id="MobiDB-lite"/>
    </source>
</evidence>
<evidence type="ECO:0000313" key="3">
    <source>
        <dbReference type="Proteomes" id="UP000774326"/>
    </source>
</evidence>
<accession>A0A9P8QCH9</accession>
<reference evidence="2" key="2">
    <citation type="submission" date="2021-01" db="EMBL/GenBank/DDBJ databases">
        <authorList>
            <person name="Schikora-Tamarit M.A."/>
        </authorList>
    </citation>
    <scope>NUCLEOTIDE SEQUENCE</scope>
    <source>
        <strain evidence="2">CBS2887</strain>
    </source>
</reference>
<proteinExistence type="predicted"/>
<dbReference type="AlphaFoldDB" id="A0A9P8QCH9"/>
<dbReference type="EMBL" id="JAEUBG010001059">
    <property type="protein sequence ID" value="KAH3686980.1"/>
    <property type="molecule type" value="Genomic_DNA"/>
</dbReference>